<feature type="binding site" evidence="5">
    <location>
        <position position="149"/>
    </location>
    <ligand>
        <name>S-adenosyl-L-methionine</name>
        <dbReference type="ChEBI" id="CHEBI:59789"/>
    </ligand>
</feature>
<protein>
    <recommendedName>
        <fullName evidence="5">Release factor glutamine methyltransferase</fullName>
        <shortName evidence="5">RF MTase</shortName>
        <ecNumber evidence="5">2.1.1.297</ecNumber>
    </recommendedName>
    <alternativeName>
        <fullName evidence="5">N5-glutamine methyltransferase PrmC</fullName>
    </alternativeName>
    <alternativeName>
        <fullName evidence="5">Protein-(glutamine-N5) MTase PrmC</fullName>
    </alternativeName>
    <alternativeName>
        <fullName evidence="5">Protein-glutamine N-methyltransferase PrmC</fullName>
    </alternativeName>
</protein>
<evidence type="ECO:0000259" key="6">
    <source>
        <dbReference type="Pfam" id="PF05175"/>
    </source>
</evidence>
<sequence>MTTIREALEQGKALLTAMEPRNARLESQILLEHVLGVERSILYAYPERQLEQAQWKQYQALLERRQQKEPIAYLLESQEFYSLDFFVDRRVLIPRPETEILVESALQAIRQRLSSGVVPLVADIGTGSGAIPITLAVEEPRLSLLYACDISPDALAVARVNAQRHHVLERVCFLQGDLIAPLPEPVDILCANLPYVGTAEIPDLESDVYDYEPHLALFSGPDGLGLIQKMCKEIKEFGTLREGGEIFLEIGYRQGDVLTHLLQEIWPAARITCRQDYAGWDRLMHVAI</sequence>
<dbReference type="RefSeq" id="WP_161975597.1">
    <property type="nucleotide sequence ID" value="NZ_BIFR01000001.1"/>
</dbReference>
<dbReference type="GO" id="GO:0032259">
    <property type="term" value="P:methylation"/>
    <property type="evidence" value="ECO:0007669"/>
    <property type="project" value="UniProtKB-KW"/>
</dbReference>
<dbReference type="HAMAP" id="MF_02126">
    <property type="entry name" value="RF_methyltr_PrmC"/>
    <property type="match status" value="1"/>
</dbReference>
<dbReference type="InterPro" id="IPR007848">
    <property type="entry name" value="Small_mtfrase_dom"/>
</dbReference>
<feature type="domain" description="Release factor glutamine methyltransferase N-terminal" evidence="7">
    <location>
        <begin position="6"/>
        <end position="75"/>
    </location>
</feature>
<dbReference type="NCBIfam" id="TIGR03534">
    <property type="entry name" value="RF_mod_PrmC"/>
    <property type="match status" value="1"/>
</dbReference>
<dbReference type="Proteomes" id="UP000287352">
    <property type="component" value="Unassembled WGS sequence"/>
</dbReference>
<evidence type="ECO:0000259" key="7">
    <source>
        <dbReference type="Pfam" id="PF17827"/>
    </source>
</evidence>
<dbReference type="InterPro" id="IPR029063">
    <property type="entry name" value="SAM-dependent_MTases_sf"/>
</dbReference>
<comment type="caution">
    <text evidence="5">Lacks conserved residue(s) required for the propagation of feature annotation.</text>
</comment>
<evidence type="ECO:0000256" key="2">
    <source>
        <dbReference type="ARBA" id="ARBA00022679"/>
    </source>
</evidence>
<accession>A0A402A4D6</accession>
<dbReference type="InterPro" id="IPR004556">
    <property type="entry name" value="HemK-like"/>
</dbReference>
<dbReference type="AlphaFoldDB" id="A0A402A4D6"/>
<evidence type="ECO:0000313" key="8">
    <source>
        <dbReference type="EMBL" id="GCE13916.1"/>
    </source>
</evidence>
<dbReference type="GO" id="GO:0102559">
    <property type="term" value="F:peptide chain release factor N(5)-glutamine methyltransferase activity"/>
    <property type="evidence" value="ECO:0007669"/>
    <property type="project" value="UniProtKB-EC"/>
</dbReference>
<evidence type="ECO:0000256" key="5">
    <source>
        <dbReference type="HAMAP-Rule" id="MF_02126"/>
    </source>
</evidence>
<evidence type="ECO:0000256" key="3">
    <source>
        <dbReference type="ARBA" id="ARBA00022691"/>
    </source>
</evidence>
<keyword evidence="1 5" id="KW-0489">Methyltransferase</keyword>
<dbReference type="InterPro" id="IPR019874">
    <property type="entry name" value="RF_methyltr_PrmC"/>
</dbReference>
<comment type="similarity">
    <text evidence="5">Belongs to the protein N5-glutamine methyltransferase family. PrmC subfamily.</text>
</comment>
<keyword evidence="9" id="KW-1185">Reference proteome</keyword>
<comment type="catalytic activity">
    <reaction evidence="4 5">
        <text>L-glutaminyl-[peptide chain release factor] + S-adenosyl-L-methionine = N(5)-methyl-L-glutaminyl-[peptide chain release factor] + S-adenosyl-L-homocysteine + H(+)</text>
        <dbReference type="Rhea" id="RHEA:42896"/>
        <dbReference type="Rhea" id="RHEA-COMP:10271"/>
        <dbReference type="Rhea" id="RHEA-COMP:10272"/>
        <dbReference type="ChEBI" id="CHEBI:15378"/>
        <dbReference type="ChEBI" id="CHEBI:30011"/>
        <dbReference type="ChEBI" id="CHEBI:57856"/>
        <dbReference type="ChEBI" id="CHEBI:59789"/>
        <dbReference type="ChEBI" id="CHEBI:61891"/>
        <dbReference type="EC" id="2.1.1.297"/>
    </reaction>
</comment>
<evidence type="ECO:0000256" key="1">
    <source>
        <dbReference type="ARBA" id="ARBA00022603"/>
    </source>
</evidence>
<keyword evidence="2 5" id="KW-0808">Transferase</keyword>
<evidence type="ECO:0000256" key="4">
    <source>
        <dbReference type="ARBA" id="ARBA00048391"/>
    </source>
</evidence>
<dbReference type="InterPro" id="IPR040758">
    <property type="entry name" value="PrmC_N"/>
</dbReference>
<dbReference type="Gene3D" id="3.40.50.150">
    <property type="entry name" value="Vaccinia Virus protein VP39"/>
    <property type="match status" value="1"/>
</dbReference>
<feature type="binding site" evidence="5">
    <location>
        <position position="192"/>
    </location>
    <ligand>
        <name>S-adenosyl-L-methionine</name>
        <dbReference type="ChEBI" id="CHEBI:59789"/>
    </ligand>
</feature>
<gene>
    <name evidence="5 8" type="primary">prmC</name>
    <name evidence="8" type="ORF">KTT_37750</name>
</gene>
<name>A0A402A4D6_9CHLR</name>
<dbReference type="Pfam" id="PF17827">
    <property type="entry name" value="PrmC_N"/>
    <property type="match status" value="1"/>
</dbReference>
<feature type="binding site" evidence="5">
    <location>
        <begin position="125"/>
        <end position="129"/>
    </location>
    <ligand>
        <name>S-adenosyl-L-methionine</name>
        <dbReference type="ChEBI" id="CHEBI:59789"/>
    </ligand>
</feature>
<organism evidence="8 9">
    <name type="scientific">Tengunoibacter tsumagoiensis</name>
    <dbReference type="NCBI Taxonomy" id="2014871"/>
    <lineage>
        <taxon>Bacteria</taxon>
        <taxon>Bacillati</taxon>
        <taxon>Chloroflexota</taxon>
        <taxon>Ktedonobacteria</taxon>
        <taxon>Ktedonobacterales</taxon>
        <taxon>Dictyobacteraceae</taxon>
        <taxon>Tengunoibacter</taxon>
    </lineage>
</organism>
<comment type="function">
    <text evidence="5">Methylates the class 1 translation termination release factors RF1/PrfA and RF2/PrfB on the glutamine residue of the universally conserved GGQ motif.</text>
</comment>
<dbReference type="PANTHER" id="PTHR18895">
    <property type="entry name" value="HEMK METHYLTRANSFERASE"/>
    <property type="match status" value="1"/>
</dbReference>
<dbReference type="Pfam" id="PF05175">
    <property type="entry name" value="MTS"/>
    <property type="match status" value="1"/>
</dbReference>
<dbReference type="Gene3D" id="1.10.8.10">
    <property type="entry name" value="DNA helicase RuvA subunit, C-terminal domain"/>
    <property type="match status" value="1"/>
</dbReference>
<dbReference type="EC" id="2.1.1.297" evidence="5"/>
<feature type="domain" description="Methyltransferase small" evidence="6">
    <location>
        <begin position="120"/>
        <end position="196"/>
    </location>
</feature>
<keyword evidence="3 5" id="KW-0949">S-adenosyl-L-methionine</keyword>
<comment type="caution">
    <text evidence="8">The sequence shown here is derived from an EMBL/GenBank/DDBJ whole genome shotgun (WGS) entry which is preliminary data.</text>
</comment>
<dbReference type="InterPro" id="IPR050320">
    <property type="entry name" value="N5-glutamine_MTase"/>
</dbReference>
<dbReference type="PANTHER" id="PTHR18895:SF74">
    <property type="entry name" value="MTRF1L RELEASE FACTOR GLUTAMINE METHYLTRANSFERASE"/>
    <property type="match status" value="1"/>
</dbReference>
<reference evidence="9" key="1">
    <citation type="submission" date="2018-12" db="EMBL/GenBank/DDBJ databases">
        <title>Tengunoibacter tsumagoiensis gen. nov., sp. nov., Dictyobacter kobayashii sp. nov., D. alpinus sp. nov., and D. joshuensis sp. nov. and description of Dictyobacteraceae fam. nov. within the order Ktedonobacterales isolated from Tengu-no-mugimeshi.</title>
        <authorList>
            <person name="Wang C.M."/>
            <person name="Zheng Y."/>
            <person name="Sakai Y."/>
            <person name="Toyoda A."/>
            <person name="Minakuchi Y."/>
            <person name="Abe K."/>
            <person name="Yokota A."/>
            <person name="Yabe S."/>
        </authorList>
    </citation>
    <scope>NUCLEOTIDE SEQUENCE [LARGE SCALE GENOMIC DNA]</scope>
    <source>
        <strain evidence="9">Uno3</strain>
    </source>
</reference>
<dbReference type="EMBL" id="BIFR01000001">
    <property type="protein sequence ID" value="GCE13916.1"/>
    <property type="molecule type" value="Genomic_DNA"/>
</dbReference>
<dbReference type="CDD" id="cd02440">
    <property type="entry name" value="AdoMet_MTases"/>
    <property type="match status" value="1"/>
</dbReference>
<dbReference type="SUPFAM" id="SSF53335">
    <property type="entry name" value="S-adenosyl-L-methionine-dependent methyltransferases"/>
    <property type="match status" value="1"/>
</dbReference>
<proteinExistence type="inferred from homology"/>
<evidence type="ECO:0000313" key="9">
    <source>
        <dbReference type="Proteomes" id="UP000287352"/>
    </source>
</evidence>
<dbReference type="NCBIfam" id="TIGR00536">
    <property type="entry name" value="hemK_fam"/>
    <property type="match status" value="1"/>
</dbReference>